<feature type="domain" description="Alpha/beta hydrolase fold-3" evidence="2">
    <location>
        <begin position="37"/>
        <end position="188"/>
    </location>
</feature>
<dbReference type="SUPFAM" id="SSF53474">
    <property type="entry name" value="alpha/beta-Hydrolases"/>
    <property type="match status" value="1"/>
</dbReference>
<accession>A0A409X5J9</accession>
<keyword evidence="4" id="KW-1185">Reference proteome</keyword>
<dbReference type="InterPro" id="IPR013094">
    <property type="entry name" value="AB_hydrolase_3"/>
</dbReference>
<dbReference type="InterPro" id="IPR050300">
    <property type="entry name" value="GDXG_lipolytic_enzyme"/>
</dbReference>
<sequence length="330" mass="36927">MTTPIELVFKHVDGLDIMMDVYIPAKATKENPAPVFLWWHGGGLLQGSRKAVAPHMLSAVERYNLVLISPDYRLAPQTRLPEIYADCLDALSFLSSPEFQTATSNRVDTSRIVLSGSSAGGWLSLLLGTGIGAKACGLEYPPRGIDKAHIRGMAPLYPITDLEAPFWKTPQRPVSYMDRIIPREEVQEYLDPESEKTAFCALDSKRLIFYHYMVQEAILSSLLLDTTNIPESSFSIALGLYKMRYAHLPPAYIITGNRDGKVPHQQSLDVVAAFDFLKSGGIVDGDLRVDYVERDGDDHSFDKEPGFDENEMDGMYVFFWNVVGMKGWHD</sequence>
<dbReference type="STRING" id="181874.A0A409X5J9"/>
<dbReference type="PANTHER" id="PTHR48081">
    <property type="entry name" value="AB HYDROLASE SUPERFAMILY PROTEIN C4A8.06C"/>
    <property type="match status" value="1"/>
</dbReference>
<dbReference type="GO" id="GO:0016787">
    <property type="term" value="F:hydrolase activity"/>
    <property type="evidence" value="ECO:0007669"/>
    <property type="project" value="UniProtKB-KW"/>
</dbReference>
<dbReference type="OrthoDB" id="408631at2759"/>
<evidence type="ECO:0000313" key="3">
    <source>
        <dbReference type="EMBL" id="PPQ86007.1"/>
    </source>
</evidence>
<dbReference type="InterPro" id="IPR029058">
    <property type="entry name" value="AB_hydrolase_fold"/>
</dbReference>
<evidence type="ECO:0000313" key="4">
    <source>
        <dbReference type="Proteomes" id="UP000284842"/>
    </source>
</evidence>
<protein>
    <recommendedName>
        <fullName evidence="2">Alpha/beta hydrolase fold-3 domain-containing protein</fullName>
    </recommendedName>
</protein>
<dbReference type="InParanoid" id="A0A409X5J9"/>
<gene>
    <name evidence="3" type="ORF">CVT24_008321</name>
</gene>
<organism evidence="3 4">
    <name type="scientific">Panaeolus cyanescens</name>
    <dbReference type="NCBI Taxonomy" id="181874"/>
    <lineage>
        <taxon>Eukaryota</taxon>
        <taxon>Fungi</taxon>
        <taxon>Dikarya</taxon>
        <taxon>Basidiomycota</taxon>
        <taxon>Agaricomycotina</taxon>
        <taxon>Agaricomycetes</taxon>
        <taxon>Agaricomycetidae</taxon>
        <taxon>Agaricales</taxon>
        <taxon>Agaricineae</taxon>
        <taxon>Galeropsidaceae</taxon>
        <taxon>Panaeolus</taxon>
    </lineage>
</organism>
<name>A0A409X5J9_9AGAR</name>
<evidence type="ECO:0000259" key="2">
    <source>
        <dbReference type="Pfam" id="PF07859"/>
    </source>
</evidence>
<dbReference type="PANTHER" id="PTHR48081:SF3">
    <property type="entry name" value="ALPHA_BETA HYDROLASE FOLD-3 DOMAIN-CONTAINING PROTEIN"/>
    <property type="match status" value="1"/>
</dbReference>
<dbReference type="AlphaFoldDB" id="A0A409X5J9"/>
<reference evidence="3 4" key="1">
    <citation type="journal article" date="2018" name="Evol. Lett.">
        <title>Horizontal gene cluster transfer increased hallucinogenic mushroom diversity.</title>
        <authorList>
            <person name="Reynolds H.T."/>
            <person name="Vijayakumar V."/>
            <person name="Gluck-Thaler E."/>
            <person name="Korotkin H.B."/>
            <person name="Matheny P.B."/>
            <person name="Slot J.C."/>
        </authorList>
    </citation>
    <scope>NUCLEOTIDE SEQUENCE [LARGE SCALE GENOMIC DNA]</scope>
    <source>
        <strain evidence="3 4">2629</strain>
    </source>
</reference>
<keyword evidence="1" id="KW-0378">Hydrolase</keyword>
<dbReference type="Pfam" id="PF07859">
    <property type="entry name" value="Abhydrolase_3"/>
    <property type="match status" value="1"/>
</dbReference>
<dbReference type="Gene3D" id="3.40.50.1820">
    <property type="entry name" value="alpha/beta hydrolase"/>
    <property type="match status" value="1"/>
</dbReference>
<proteinExistence type="predicted"/>
<evidence type="ECO:0000256" key="1">
    <source>
        <dbReference type="ARBA" id="ARBA00022801"/>
    </source>
</evidence>
<comment type="caution">
    <text evidence="3">The sequence shown here is derived from an EMBL/GenBank/DDBJ whole genome shotgun (WGS) entry which is preliminary data.</text>
</comment>
<dbReference type="Proteomes" id="UP000284842">
    <property type="component" value="Unassembled WGS sequence"/>
</dbReference>
<dbReference type="EMBL" id="NHTK01004581">
    <property type="protein sequence ID" value="PPQ86007.1"/>
    <property type="molecule type" value="Genomic_DNA"/>
</dbReference>